<dbReference type="OrthoDB" id="9813151at2"/>
<keyword evidence="9" id="KW-0067">ATP-binding</keyword>
<dbReference type="AlphaFoldDB" id="A0A1D7QS36"/>
<dbReference type="CDD" id="cd00082">
    <property type="entry name" value="HisKA"/>
    <property type="match status" value="1"/>
</dbReference>
<dbReference type="EMBL" id="CP012502">
    <property type="protein sequence ID" value="AOM81809.1"/>
    <property type="molecule type" value="Genomic_DNA"/>
</dbReference>
<dbReference type="PROSITE" id="PS50109">
    <property type="entry name" value="HIS_KIN"/>
    <property type="match status" value="1"/>
</dbReference>
<proteinExistence type="predicted"/>
<dbReference type="FunFam" id="1.10.287.130:FF:000001">
    <property type="entry name" value="Two-component sensor histidine kinase"/>
    <property type="match status" value="1"/>
</dbReference>
<evidence type="ECO:0000256" key="8">
    <source>
        <dbReference type="ARBA" id="ARBA00022777"/>
    </source>
</evidence>
<dbReference type="InterPro" id="IPR003594">
    <property type="entry name" value="HATPase_dom"/>
</dbReference>
<evidence type="ECO:0000256" key="9">
    <source>
        <dbReference type="ARBA" id="ARBA00022840"/>
    </source>
</evidence>
<keyword evidence="10" id="KW-0902">Two-component regulatory system</keyword>
<comment type="subcellular location">
    <subcellularLocation>
        <location evidence="2">Cell membrane</location>
        <topology evidence="2">Multi-pass membrane protein</topology>
    </subcellularLocation>
</comment>
<dbReference type="InterPro" id="IPR003660">
    <property type="entry name" value="HAMP_dom"/>
</dbReference>
<dbReference type="SMART" id="SM00388">
    <property type="entry name" value="HisKA"/>
    <property type="match status" value="1"/>
</dbReference>
<evidence type="ECO:0000256" key="2">
    <source>
        <dbReference type="ARBA" id="ARBA00004651"/>
    </source>
</evidence>
<dbReference type="SUPFAM" id="SSF55874">
    <property type="entry name" value="ATPase domain of HSP90 chaperone/DNA topoisomerase II/histidine kinase"/>
    <property type="match status" value="1"/>
</dbReference>
<feature type="transmembrane region" description="Helical" evidence="13">
    <location>
        <begin position="189"/>
        <end position="206"/>
    </location>
</feature>
<dbReference type="PROSITE" id="PS50885">
    <property type="entry name" value="HAMP"/>
    <property type="match status" value="1"/>
</dbReference>
<dbReference type="InterPro" id="IPR035965">
    <property type="entry name" value="PAS-like_dom_sf"/>
</dbReference>
<dbReference type="GO" id="GO:0000155">
    <property type="term" value="F:phosphorelay sensor kinase activity"/>
    <property type="evidence" value="ECO:0007669"/>
    <property type="project" value="InterPro"/>
</dbReference>
<dbReference type="RefSeq" id="WP_069363945.1">
    <property type="nucleotide sequence ID" value="NZ_CP012502.1"/>
</dbReference>
<evidence type="ECO:0000259" key="14">
    <source>
        <dbReference type="PROSITE" id="PS50109"/>
    </source>
</evidence>
<dbReference type="InterPro" id="IPR003661">
    <property type="entry name" value="HisK_dim/P_dom"/>
</dbReference>
<keyword evidence="12" id="KW-0175">Coiled coil</keyword>
<name>A0A1D7QS36_9BACI</name>
<keyword evidence="13" id="KW-0812">Transmembrane</keyword>
<feature type="transmembrane region" description="Helical" evidence="13">
    <location>
        <begin position="12"/>
        <end position="37"/>
    </location>
</feature>
<dbReference type="Gene3D" id="3.30.565.10">
    <property type="entry name" value="Histidine kinase-like ATPase, C-terminal domain"/>
    <property type="match status" value="1"/>
</dbReference>
<sequence>MNKLLKGRSIRGTYLTVVGVMLLILLIAGIAVSFYSWSTLTDLNDQREDLKYKNQVVSETSDQFNEILFRARGYYAFLDPAEEEILLENLESFPDQLERFSEVAETEHEANLAHDLADFFDQYESSLWPAAKAFVDDDDMAGLRTLSSGGTNEVVNEFLNFSREFSNESASELEALNNNILSQSTQNQVILVSVFAVVLLLFLIIGNRGLRYIINPLVDLRNQVAGLSAGEVVSTHYAARKDEIGGLASAFEEMSEQIYKSEIELLSQNEELRAQQDSLEEYLELTEETNKRITNLNKLNQILSLSEKRNEHAWAGFRYLNERFRFDKSAFSILNTDILHATGLQKDQADQIDERMQVMLNTLGMDAYRMIERPASAYELGLMEDSVSAFELTIPVRNMQRETVGYFTAVRAGTPFHQEELEEMTGIIKRIEVALEMAYSAEMIKEAKEVNQAIIENINEGIQLIGPDGSLLQYNKFSCILVGCQKGQAGYSSTEREGFTWLPFFTTHLKDPESFAAFIEQSATQVEEDIKKYTFEVAYEGYERVMTVYATKVWRDEQFTGTIFVYRDITKEAEVNRMKSELVSTVNHELRTPLSSIMGFTERMLHADLSPEKQRTYLQVIFSESERLSELVNHFLDLQEIENQSQKYHMEERDIRSILENSIAAFSFGKRHSLRLLIDTHSSVIEADHRAIQQVIVNLLSNAKKFSPDGGQITVRLSESTDRAWLYLSVKDNGIGIATSDQEKLFRKFGRITNGKTQHIKGTGLGLALSKEIMNIHGGDILVDSKAGSGSTFTLTVPNRKPDRQFPSKKRVMLCLYSLSELPGLTGQLLELDHQLLMMDHIASPEDFLEVMEDLEVIFVQKRDHERNDCIAEVTELASSQGVRVFLVGETEDCDVAQPITKTDYMELMR</sequence>
<keyword evidence="4" id="KW-1003">Cell membrane</keyword>
<keyword evidence="7" id="KW-0547">Nucleotide-binding</keyword>
<comment type="catalytic activity">
    <reaction evidence="1">
        <text>ATP + protein L-histidine = ADP + protein N-phospho-L-histidine.</text>
        <dbReference type="EC" id="2.7.13.3"/>
    </reaction>
</comment>
<dbReference type="EC" id="2.7.13.3" evidence="3"/>
<dbReference type="Gene3D" id="3.30.450.20">
    <property type="entry name" value="PAS domain"/>
    <property type="match status" value="1"/>
</dbReference>
<dbReference type="InterPro" id="IPR005467">
    <property type="entry name" value="His_kinase_dom"/>
</dbReference>
<reference evidence="16 17" key="1">
    <citation type="submission" date="2015-08" db="EMBL/GenBank/DDBJ databases">
        <title>The complete genome sequence of Bacillus beveridgei MLTeJB.</title>
        <authorList>
            <person name="Hanson T.E."/>
            <person name="Mesa C."/>
            <person name="Basesman S.M."/>
            <person name="Oremland R.S."/>
        </authorList>
    </citation>
    <scope>NUCLEOTIDE SEQUENCE [LARGE SCALE GENOMIC DNA]</scope>
    <source>
        <strain evidence="16 17">MLTeJB</strain>
    </source>
</reference>
<keyword evidence="5" id="KW-0597">Phosphoprotein</keyword>
<evidence type="ECO:0000256" key="7">
    <source>
        <dbReference type="ARBA" id="ARBA00022741"/>
    </source>
</evidence>
<dbReference type="GO" id="GO:0009927">
    <property type="term" value="F:histidine phosphotransfer kinase activity"/>
    <property type="evidence" value="ECO:0007669"/>
    <property type="project" value="TreeGrafter"/>
</dbReference>
<dbReference type="KEGG" id="bbev:BBEV_0415"/>
<evidence type="ECO:0000256" key="10">
    <source>
        <dbReference type="ARBA" id="ARBA00023012"/>
    </source>
</evidence>
<evidence type="ECO:0000259" key="15">
    <source>
        <dbReference type="PROSITE" id="PS50885"/>
    </source>
</evidence>
<accession>A0A1D7QS36</accession>
<dbReference type="Gene3D" id="1.10.287.130">
    <property type="match status" value="1"/>
</dbReference>
<dbReference type="STRING" id="632773.BBEV_0415"/>
<dbReference type="Pfam" id="PF00512">
    <property type="entry name" value="HisKA"/>
    <property type="match status" value="1"/>
</dbReference>
<evidence type="ECO:0000256" key="11">
    <source>
        <dbReference type="ARBA" id="ARBA00023136"/>
    </source>
</evidence>
<feature type="coiled-coil region" evidence="12">
    <location>
        <begin position="265"/>
        <end position="299"/>
    </location>
</feature>
<dbReference type="PANTHER" id="PTHR43047">
    <property type="entry name" value="TWO-COMPONENT HISTIDINE PROTEIN KINASE"/>
    <property type="match status" value="1"/>
</dbReference>
<evidence type="ECO:0000256" key="4">
    <source>
        <dbReference type="ARBA" id="ARBA00022475"/>
    </source>
</evidence>
<protein>
    <recommendedName>
        <fullName evidence="3">histidine kinase</fullName>
        <ecNumber evidence="3">2.7.13.3</ecNumber>
    </recommendedName>
</protein>
<evidence type="ECO:0000256" key="6">
    <source>
        <dbReference type="ARBA" id="ARBA00022679"/>
    </source>
</evidence>
<dbReference type="GO" id="GO:0005524">
    <property type="term" value="F:ATP binding"/>
    <property type="evidence" value="ECO:0007669"/>
    <property type="project" value="UniProtKB-KW"/>
</dbReference>
<evidence type="ECO:0000313" key="16">
    <source>
        <dbReference type="EMBL" id="AOM81809.1"/>
    </source>
</evidence>
<evidence type="ECO:0000256" key="12">
    <source>
        <dbReference type="SAM" id="Coils"/>
    </source>
</evidence>
<evidence type="ECO:0000256" key="13">
    <source>
        <dbReference type="SAM" id="Phobius"/>
    </source>
</evidence>
<dbReference type="SMART" id="SM00387">
    <property type="entry name" value="HATPase_c"/>
    <property type="match status" value="1"/>
</dbReference>
<feature type="domain" description="Histidine kinase" evidence="14">
    <location>
        <begin position="585"/>
        <end position="801"/>
    </location>
</feature>
<dbReference type="Gene3D" id="6.10.340.10">
    <property type="match status" value="1"/>
</dbReference>
<dbReference type="SUPFAM" id="SSF47384">
    <property type="entry name" value="Homodimeric domain of signal transducing histidine kinase"/>
    <property type="match status" value="1"/>
</dbReference>
<evidence type="ECO:0000313" key="17">
    <source>
        <dbReference type="Proteomes" id="UP000094463"/>
    </source>
</evidence>
<dbReference type="Proteomes" id="UP000094463">
    <property type="component" value="Chromosome"/>
</dbReference>
<dbReference type="PRINTS" id="PR00344">
    <property type="entry name" value="BCTRLSENSOR"/>
</dbReference>
<keyword evidence="17" id="KW-1185">Reference proteome</keyword>
<evidence type="ECO:0000256" key="5">
    <source>
        <dbReference type="ARBA" id="ARBA00022553"/>
    </source>
</evidence>
<dbReference type="InterPro" id="IPR036097">
    <property type="entry name" value="HisK_dim/P_sf"/>
</dbReference>
<dbReference type="InterPro" id="IPR004358">
    <property type="entry name" value="Sig_transdc_His_kin-like_C"/>
</dbReference>
<organism evidence="16 17">
    <name type="scientific">Salisediminibacterium beveridgei</name>
    <dbReference type="NCBI Taxonomy" id="632773"/>
    <lineage>
        <taxon>Bacteria</taxon>
        <taxon>Bacillati</taxon>
        <taxon>Bacillota</taxon>
        <taxon>Bacilli</taxon>
        <taxon>Bacillales</taxon>
        <taxon>Bacillaceae</taxon>
        <taxon>Salisediminibacterium</taxon>
    </lineage>
</organism>
<keyword evidence="11 13" id="KW-0472">Membrane</keyword>
<keyword evidence="13" id="KW-1133">Transmembrane helix</keyword>
<keyword evidence="6" id="KW-0808">Transferase</keyword>
<dbReference type="SUPFAM" id="SSF158472">
    <property type="entry name" value="HAMP domain-like"/>
    <property type="match status" value="1"/>
</dbReference>
<gene>
    <name evidence="16" type="primary">yycG-2</name>
    <name evidence="16" type="ORF">BBEV_0415</name>
</gene>
<dbReference type="FunFam" id="3.30.565.10:FF:000006">
    <property type="entry name" value="Sensor histidine kinase WalK"/>
    <property type="match status" value="1"/>
</dbReference>
<dbReference type="InterPro" id="IPR036890">
    <property type="entry name" value="HATPase_C_sf"/>
</dbReference>
<feature type="domain" description="HAMP" evidence="15">
    <location>
        <begin position="211"/>
        <end position="263"/>
    </location>
</feature>
<dbReference type="SUPFAM" id="SSF55785">
    <property type="entry name" value="PYP-like sensor domain (PAS domain)"/>
    <property type="match status" value="1"/>
</dbReference>
<dbReference type="Pfam" id="PF02518">
    <property type="entry name" value="HATPase_c"/>
    <property type="match status" value="1"/>
</dbReference>
<evidence type="ECO:0000256" key="3">
    <source>
        <dbReference type="ARBA" id="ARBA00012438"/>
    </source>
</evidence>
<dbReference type="GO" id="GO:0005886">
    <property type="term" value="C:plasma membrane"/>
    <property type="evidence" value="ECO:0007669"/>
    <property type="project" value="UniProtKB-SubCell"/>
</dbReference>
<evidence type="ECO:0000256" key="1">
    <source>
        <dbReference type="ARBA" id="ARBA00000085"/>
    </source>
</evidence>
<keyword evidence="8 16" id="KW-0418">Kinase</keyword>
<dbReference type="PANTHER" id="PTHR43047:SF72">
    <property type="entry name" value="OSMOSENSING HISTIDINE PROTEIN KINASE SLN1"/>
    <property type="match status" value="1"/>
</dbReference>